<evidence type="ECO:0000259" key="1">
    <source>
        <dbReference type="Pfam" id="PF02036"/>
    </source>
</evidence>
<dbReference type="AlphaFoldDB" id="T0Z3Z7"/>
<proteinExistence type="inferred from homology"/>
<dbReference type="EMBL" id="AUZZ01007395">
    <property type="protein sequence ID" value="EQD42651.1"/>
    <property type="molecule type" value="Genomic_DNA"/>
</dbReference>
<dbReference type="GO" id="GO:0006744">
    <property type="term" value="P:ubiquinone biosynthetic process"/>
    <property type="evidence" value="ECO:0007669"/>
    <property type="project" value="InterPro"/>
</dbReference>
<dbReference type="InterPro" id="IPR003033">
    <property type="entry name" value="SCP2_sterol-bd_dom"/>
</dbReference>
<gene>
    <name evidence="2" type="ORF">B2A_10249</name>
</gene>
<dbReference type="PANTHER" id="PTHR38693:SF1">
    <property type="entry name" value="UBIQUINONE BIOSYNTHESIS ACCESSORY FACTOR UBIJ"/>
    <property type="match status" value="1"/>
</dbReference>
<evidence type="ECO:0000313" key="2">
    <source>
        <dbReference type="EMBL" id="EQD42651.1"/>
    </source>
</evidence>
<name>T0Z3Z7_9ZZZZ</name>
<dbReference type="Pfam" id="PF02036">
    <property type="entry name" value="SCP2"/>
    <property type="match status" value="1"/>
</dbReference>
<dbReference type="InterPro" id="IPR038989">
    <property type="entry name" value="UbiJ"/>
</dbReference>
<dbReference type="HAMAP" id="MF_02215">
    <property type="entry name" value="UbiJ"/>
    <property type="match status" value="1"/>
</dbReference>
<organism evidence="2">
    <name type="scientific">mine drainage metagenome</name>
    <dbReference type="NCBI Taxonomy" id="410659"/>
    <lineage>
        <taxon>unclassified sequences</taxon>
        <taxon>metagenomes</taxon>
        <taxon>ecological metagenomes</taxon>
    </lineage>
</organism>
<reference evidence="2" key="1">
    <citation type="submission" date="2013-08" db="EMBL/GenBank/DDBJ databases">
        <authorList>
            <person name="Mendez C."/>
            <person name="Richter M."/>
            <person name="Ferrer M."/>
            <person name="Sanchez J."/>
        </authorList>
    </citation>
    <scope>NUCLEOTIDE SEQUENCE</scope>
</reference>
<feature type="domain" description="SCP2" evidence="1">
    <location>
        <begin position="43"/>
        <end position="136"/>
    </location>
</feature>
<reference evidence="2" key="2">
    <citation type="journal article" date="2014" name="ISME J.">
        <title>Microbial stratification in low pH oxic and suboxic macroscopic growths along an acid mine drainage.</title>
        <authorList>
            <person name="Mendez-Garcia C."/>
            <person name="Mesa V."/>
            <person name="Sprenger R.R."/>
            <person name="Richter M."/>
            <person name="Diez M.S."/>
            <person name="Solano J."/>
            <person name="Bargiela R."/>
            <person name="Golyshina O.V."/>
            <person name="Manteca A."/>
            <person name="Ramos J.L."/>
            <person name="Gallego J.R."/>
            <person name="Llorente I."/>
            <person name="Martins Dos Santos V.A."/>
            <person name="Jensen O.N."/>
            <person name="Pelaez A.I."/>
            <person name="Sanchez J."/>
            <person name="Ferrer M."/>
        </authorList>
    </citation>
    <scope>NUCLEOTIDE SEQUENCE</scope>
</reference>
<dbReference type="PANTHER" id="PTHR38693">
    <property type="entry name" value="UBIQUINONE BIOSYNTHESIS PROTEIN UBIJ"/>
    <property type="match status" value="1"/>
</dbReference>
<comment type="caution">
    <text evidence="2">The sequence shown here is derived from an EMBL/GenBank/DDBJ whole genome shotgun (WGS) entry which is preliminary data.</text>
</comment>
<sequence>MRMASTRATRGAGYNQRMSESTLDALLPAPLKRLLGRTLEEALNRALALDADSRAALDALQGRSVCVRLQQPPLALRLHVQDGRLRVGPADTAELEVKLRPASLAAAALQGDGALPPGAVNLSGDADLARRLEKLARGYQPDLEAAFVARFGEVLGVPLARALLGALTYARTFAAQGIDDGAAWLRDEARLIPAREEIADFLDAVDRVRERSERLAARLEALRARLHGARR</sequence>
<accession>T0Z3Z7</accession>
<protein>
    <submittedName>
        <fullName evidence="2">Sterol-binding domain protein</fullName>
    </submittedName>
</protein>